<accession>A0ACC3D3Z9</accession>
<dbReference type="Proteomes" id="UP001186974">
    <property type="component" value="Unassembled WGS sequence"/>
</dbReference>
<evidence type="ECO:0000313" key="2">
    <source>
        <dbReference type="Proteomes" id="UP001186974"/>
    </source>
</evidence>
<protein>
    <submittedName>
        <fullName evidence="1">Uncharacterized protein</fullName>
    </submittedName>
</protein>
<keyword evidence="2" id="KW-1185">Reference proteome</keyword>
<name>A0ACC3D3Z9_9PEZI</name>
<reference evidence="1" key="1">
    <citation type="submission" date="2024-09" db="EMBL/GenBank/DDBJ databases">
        <title>Black Yeasts Isolated from many extreme environments.</title>
        <authorList>
            <person name="Coleine C."/>
            <person name="Stajich J.E."/>
            <person name="Selbmann L."/>
        </authorList>
    </citation>
    <scope>NUCLEOTIDE SEQUENCE</scope>
    <source>
        <strain evidence="1">CCFEE 5737</strain>
    </source>
</reference>
<dbReference type="EMBL" id="JAWDJW010007882">
    <property type="protein sequence ID" value="KAK3061369.1"/>
    <property type="molecule type" value="Genomic_DNA"/>
</dbReference>
<comment type="caution">
    <text evidence="1">The sequence shown here is derived from an EMBL/GenBank/DDBJ whole genome shotgun (WGS) entry which is preliminary data.</text>
</comment>
<gene>
    <name evidence="1" type="ORF">LTS18_006399</name>
</gene>
<organism evidence="1 2">
    <name type="scientific">Coniosporium uncinatum</name>
    <dbReference type="NCBI Taxonomy" id="93489"/>
    <lineage>
        <taxon>Eukaryota</taxon>
        <taxon>Fungi</taxon>
        <taxon>Dikarya</taxon>
        <taxon>Ascomycota</taxon>
        <taxon>Pezizomycotina</taxon>
        <taxon>Dothideomycetes</taxon>
        <taxon>Dothideomycetes incertae sedis</taxon>
        <taxon>Coniosporium</taxon>
    </lineage>
</organism>
<feature type="non-terminal residue" evidence="1">
    <location>
        <position position="1"/>
    </location>
</feature>
<evidence type="ECO:0000313" key="1">
    <source>
        <dbReference type="EMBL" id="KAK3061369.1"/>
    </source>
</evidence>
<proteinExistence type="predicted"/>
<sequence length="449" mass="50797">PEAGEVTYKDEPLRILKVRNPRGSQEWNGAWSDGSKEWTAQVMKELNDTFGDDGIFWISYKDFLKYYPELDRIRLFGPEWTVTQFTFSIDKAGQTVLVLSQPDNRYFGGMRGLYRLQLHFRLYKDRQDTYLLRSMEDKGSTRACSAELDLEAVSYSIFVKITAYRVDNFATARVHLFLSVQLLLQLSDAYEDQLEYRKSRRQRLLQVVANYDATHLKGRLREVEITNVEHARGRAKEKSKMEMVREGGARRKKKKKKKKRILDKLKKKNQGGGEEEEGRGKEGKEGCEQRPVLPSRTNQDVWCVEQRPGRCSTEPEEEAEETTGTGAPSHTPPPEEDTKIVEISGDTSARSQNINAREANAKTRDGRVEDSALMNDVSSKPTAHETGDAVHDVPIPPNGIPLADTADGAFCNGKDSDINEDEDTEASLLSSRRRLPLRTMPSTASATAD</sequence>